<dbReference type="Proteomes" id="UP000092460">
    <property type="component" value="Unassembled WGS sequence"/>
</dbReference>
<protein>
    <submittedName>
        <fullName evidence="3">Uncharacterized protein</fullName>
    </submittedName>
</protein>
<reference evidence="3" key="2">
    <citation type="submission" date="2020-05" db="UniProtKB">
        <authorList>
            <consortium name="EnsemblMetazoa"/>
        </authorList>
    </citation>
    <scope>IDENTIFICATION</scope>
    <source>
        <strain evidence="3">IAEA</strain>
    </source>
</reference>
<name>A0A1B0AV06_9MUSC</name>
<sequence>MHYWIKFVIFYMWSAYPVYIFSLTVYFPPLNFYCFHNGYWHFKKGHQIPNIAGDRPNAVVKAESSENTKHIEKMIKKQKRPRRKKPQ</sequence>
<proteinExistence type="predicted"/>
<keyword evidence="2" id="KW-0472">Membrane</keyword>
<dbReference type="EMBL" id="JXJN01003852">
    <property type="status" value="NOT_ANNOTATED_CDS"/>
    <property type="molecule type" value="Genomic_DNA"/>
</dbReference>
<feature type="compositionally biased region" description="Basic residues" evidence="1">
    <location>
        <begin position="76"/>
        <end position="87"/>
    </location>
</feature>
<feature type="region of interest" description="Disordered" evidence="1">
    <location>
        <begin position="67"/>
        <end position="87"/>
    </location>
</feature>
<evidence type="ECO:0000313" key="3">
    <source>
        <dbReference type="EnsemblMetazoa" id="GPPI009594-PA"/>
    </source>
</evidence>
<dbReference type="VEuPathDB" id="VectorBase:GPPI009594"/>
<evidence type="ECO:0000256" key="1">
    <source>
        <dbReference type="SAM" id="MobiDB-lite"/>
    </source>
</evidence>
<keyword evidence="2" id="KW-1133">Transmembrane helix</keyword>
<dbReference type="EnsemblMetazoa" id="GPPI009594-RA">
    <property type="protein sequence ID" value="GPPI009594-PA"/>
    <property type="gene ID" value="GPPI009594"/>
</dbReference>
<evidence type="ECO:0000256" key="2">
    <source>
        <dbReference type="SAM" id="Phobius"/>
    </source>
</evidence>
<reference evidence="4" key="1">
    <citation type="submission" date="2015-01" db="EMBL/GenBank/DDBJ databases">
        <authorList>
            <person name="Aksoy S."/>
            <person name="Warren W."/>
            <person name="Wilson R.K."/>
        </authorList>
    </citation>
    <scope>NUCLEOTIDE SEQUENCE [LARGE SCALE GENOMIC DNA]</scope>
    <source>
        <strain evidence="4">IAEA</strain>
    </source>
</reference>
<evidence type="ECO:0000313" key="4">
    <source>
        <dbReference type="Proteomes" id="UP000092460"/>
    </source>
</evidence>
<accession>A0A1B0AV06</accession>
<dbReference type="AlphaFoldDB" id="A0A1B0AV06"/>
<feature type="transmembrane region" description="Helical" evidence="2">
    <location>
        <begin position="7"/>
        <end position="27"/>
    </location>
</feature>
<organism evidence="3 4">
    <name type="scientific">Glossina palpalis gambiensis</name>
    <dbReference type="NCBI Taxonomy" id="67801"/>
    <lineage>
        <taxon>Eukaryota</taxon>
        <taxon>Metazoa</taxon>
        <taxon>Ecdysozoa</taxon>
        <taxon>Arthropoda</taxon>
        <taxon>Hexapoda</taxon>
        <taxon>Insecta</taxon>
        <taxon>Pterygota</taxon>
        <taxon>Neoptera</taxon>
        <taxon>Endopterygota</taxon>
        <taxon>Diptera</taxon>
        <taxon>Brachycera</taxon>
        <taxon>Muscomorpha</taxon>
        <taxon>Hippoboscoidea</taxon>
        <taxon>Glossinidae</taxon>
        <taxon>Glossina</taxon>
    </lineage>
</organism>
<keyword evidence="2" id="KW-0812">Transmembrane</keyword>
<keyword evidence="4" id="KW-1185">Reference proteome</keyword>